<evidence type="ECO:0000256" key="8">
    <source>
        <dbReference type="ARBA" id="ARBA00025736"/>
    </source>
</evidence>
<dbReference type="GO" id="GO:0005886">
    <property type="term" value="C:plasma membrane"/>
    <property type="evidence" value="ECO:0007669"/>
    <property type="project" value="TreeGrafter"/>
</dbReference>
<dbReference type="PROSITE" id="PS50262">
    <property type="entry name" value="G_PROTEIN_RECEP_F1_2"/>
    <property type="match status" value="1"/>
</dbReference>
<dbReference type="SMART" id="SM01381">
    <property type="entry name" value="7TM_GPCR_Srsx"/>
    <property type="match status" value="1"/>
</dbReference>
<evidence type="ECO:0000256" key="7">
    <source>
        <dbReference type="ARBA" id="ARBA00023224"/>
    </source>
</evidence>
<feature type="transmembrane region" description="Helical" evidence="9">
    <location>
        <begin position="322"/>
        <end position="344"/>
    </location>
</feature>
<dbReference type="Pfam" id="PF00001">
    <property type="entry name" value="7tm_1"/>
    <property type="match status" value="2"/>
</dbReference>
<dbReference type="GO" id="GO:0007200">
    <property type="term" value="P:phospholipase C-activating G protein-coupled receptor signaling pathway"/>
    <property type="evidence" value="ECO:0007669"/>
    <property type="project" value="TreeGrafter"/>
</dbReference>
<feature type="transmembrane region" description="Helical" evidence="9">
    <location>
        <begin position="89"/>
        <end position="107"/>
    </location>
</feature>
<dbReference type="SUPFAM" id="SSF81321">
    <property type="entry name" value="Family A G protein-coupled receptor-like"/>
    <property type="match status" value="1"/>
</dbReference>
<dbReference type="PRINTS" id="PR00237">
    <property type="entry name" value="GPCRRHODOPSN"/>
</dbReference>
<dbReference type="GO" id="GO:0006954">
    <property type="term" value="P:inflammatory response"/>
    <property type="evidence" value="ECO:0007669"/>
    <property type="project" value="TreeGrafter"/>
</dbReference>
<keyword evidence="2 9" id="KW-0812">Transmembrane</keyword>
<feature type="transmembrane region" description="Helical" evidence="9">
    <location>
        <begin position="12"/>
        <end position="37"/>
    </location>
</feature>
<dbReference type="GO" id="GO:0004875">
    <property type="term" value="F:complement receptor activity"/>
    <property type="evidence" value="ECO:0007669"/>
    <property type="project" value="TreeGrafter"/>
</dbReference>
<dbReference type="InterPro" id="IPR017452">
    <property type="entry name" value="GPCR_Rhodpsn_7TM"/>
</dbReference>
<dbReference type="InterPro" id="IPR000276">
    <property type="entry name" value="GPCR_Rhodpsn"/>
</dbReference>
<name>A0A974BT71_XENLA</name>
<dbReference type="InterPro" id="IPR000826">
    <property type="entry name" value="Formyl_rcpt-rel"/>
</dbReference>
<evidence type="ECO:0000256" key="6">
    <source>
        <dbReference type="ARBA" id="ARBA00023170"/>
    </source>
</evidence>
<dbReference type="PANTHER" id="PTHR24225">
    <property type="entry name" value="CHEMOTACTIC RECEPTOR"/>
    <property type="match status" value="1"/>
</dbReference>
<dbReference type="GO" id="GO:0007204">
    <property type="term" value="P:positive regulation of cytosolic calcium ion concentration"/>
    <property type="evidence" value="ECO:0007669"/>
    <property type="project" value="TreeGrafter"/>
</dbReference>
<dbReference type="EMBL" id="CM004483">
    <property type="protein sequence ID" value="OCT60549.1"/>
    <property type="molecule type" value="Genomic_DNA"/>
</dbReference>
<accession>A0A974BT71</accession>
<evidence type="ECO:0000256" key="5">
    <source>
        <dbReference type="ARBA" id="ARBA00023136"/>
    </source>
</evidence>
<feature type="transmembrane region" description="Helical" evidence="9">
    <location>
        <begin position="279"/>
        <end position="302"/>
    </location>
</feature>
<evidence type="ECO:0000256" key="9">
    <source>
        <dbReference type="SAM" id="Phobius"/>
    </source>
</evidence>
<evidence type="ECO:0000256" key="3">
    <source>
        <dbReference type="ARBA" id="ARBA00022989"/>
    </source>
</evidence>
<gene>
    <name evidence="11" type="ORF">XELAEV_18046573mg</name>
</gene>
<keyword evidence="3 9" id="KW-1133">Transmembrane helix</keyword>
<dbReference type="PANTHER" id="PTHR24225:SF71">
    <property type="entry name" value="C3A ANAPHYLATOXIN CHEMOTACTIC RECEPTOR-LIKE"/>
    <property type="match status" value="1"/>
</dbReference>
<evidence type="ECO:0000313" key="12">
    <source>
        <dbReference type="Proteomes" id="UP000694892"/>
    </source>
</evidence>
<keyword evidence="5 9" id="KW-0472">Membrane</keyword>
<evidence type="ECO:0000256" key="2">
    <source>
        <dbReference type="ARBA" id="ARBA00022692"/>
    </source>
</evidence>
<evidence type="ECO:0000313" key="11">
    <source>
        <dbReference type="EMBL" id="OCT60549.1"/>
    </source>
</evidence>
<keyword evidence="7" id="KW-0807">Transducer</keyword>
<dbReference type="Proteomes" id="UP000694892">
    <property type="component" value="Chromosome 9_10S"/>
</dbReference>
<evidence type="ECO:0000259" key="10">
    <source>
        <dbReference type="PROSITE" id="PS50262"/>
    </source>
</evidence>
<sequence>MESSTVNSDAAILYISFILILIACLVGLVGNAIVIFVTLFKMKDYKCKIWFLNLAMADFAFLVCVPLDAIDLFRGTWNFGLQLCKLNSFLYICNLISSILIIMALNIDRALSIAKPMWHMRFYSQNISFWTCTCIWALALASSIPVYFSSGEYKISGKTHCLPFKTMYLYLSDESEKGHNTSREIAALDKIHNISGEIGSIAPYDSEGFPNPHTHCGLEQCCSSRETIEKLQEIRFLGDVFIICFLVLTYIIPLCVILFSNAMMAWQVRKSQTVHSRRLYRITVMVVLVYFLSWTPLASSYVGLLVAEYNENSELLHSMHKHIPLLISISYLNSCLNPMIYVLVSRRIRRQIIDVIEMVWHRISLYSINKVVVETNE</sequence>
<feature type="domain" description="G-protein coupled receptors family 1 profile" evidence="10">
    <location>
        <begin position="30"/>
        <end position="341"/>
    </location>
</feature>
<feature type="transmembrane region" description="Helical" evidence="9">
    <location>
        <begin position="240"/>
        <end position="259"/>
    </location>
</feature>
<reference evidence="12" key="1">
    <citation type="journal article" date="2016" name="Nature">
        <title>Genome evolution in the allotetraploid frog Xenopus laevis.</title>
        <authorList>
            <person name="Session A.M."/>
            <person name="Uno Y."/>
            <person name="Kwon T."/>
            <person name="Chapman J.A."/>
            <person name="Toyoda A."/>
            <person name="Takahashi S."/>
            <person name="Fukui A."/>
            <person name="Hikosaka A."/>
            <person name="Suzuki A."/>
            <person name="Kondo M."/>
            <person name="van Heeringen S.J."/>
            <person name="Quigley I."/>
            <person name="Heinz S."/>
            <person name="Ogino H."/>
            <person name="Ochi H."/>
            <person name="Hellsten U."/>
            <person name="Lyons J.B."/>
            <person name="Simakov O."/>
            <person name="Putnam N."/>
            <person name="Stites J."/>
            <person name="Kuroki Y."/>
            <person name="Tanaka T."/>
            <person name="Michiue T."/>
            <person name="Watanabe M."/>
            <person name="Bogdanovic O."/>
            <person name="Lister R."/>
            <person name="Georgiou G."/>
            <person name="Paranjpe S.S."/>
            <person name="van Kruijsbergen I."/>
            <person name="Shu S."/>
            <person name="Carlson J."/>
            <person name="Kinoshita T."/>
            <person name="Ohta Y."/>
            <person name="Mawaribuchi S."/>
            <person name="Jenkins J."/>
            <person name="Grimwood J."/>
            <person name="Schmutz J."/>
            <person name="Mitros T."/>
            <person name="Mozaffari S.V."/>
            <person name="Suzuki Y."/>
            <person name="Haramoto Y."/>
            <person name="Yamamoto T.S."/>
            <person name="Takagi C."/>
            <person name="Heald R."/>
            <person name="Miller K."/>
            <person name="Haudenschild C."/>
            <person name="Kitzman J."/>
            <person name="Nakayama T."/>
            <person name="Izutsu Y."/>
            <person name="Robert J."/>
            <person name="Fortriede J."/>
            <person name="Burns K."/>
            <person name="Lotay V."/>
            <person name="Karimi K."/>
            <person name="Yasuoka Y."/>
            <person name="Dichmann D.S."/>
            <person name="Flajnik M.F."/>
            <person name="Houston D.W."/>
            <person name="Shendure J."/>
            <person name="DuPasquier L."/>
            <person name="Vize P.D."/>
            <person name="Zorn A.M."/>
            <person name="Ito M."/>
            <person name="Marcotte E.M."/>
            <person name="Wallingford J.B."/>
            <person name="Ito Y."/>
            <person name="Asashima M."/>
            <person name="Ueno N."/>
            <person name="Matsuda Y."/>
            <person name="Veenstra G.J."/>
            <person name="Fujiyama A."/>
            <person name="Harland R.M."/>
            <person name="Taira M."/>
            <person name="Rokhsar D.S."/>
        </authorList>
    </citation>
    <scope>NUCLEOTIDE SEQUENCE [LARGE SCALE GENOMIC DNA]</scope>
    <source>
        <strain evidence="12">J</strain>
    </source>
</reference>
<keyword evidence="4" id="KW-0297">G-protein coupled receptor</keyword>
<feature type="transmembrane region" description="Helical" evidence="9">
    <location>
        <begin position="127"/>
        <end position="148"/>
    </location>
</feature>
<feature type="transmembrane region" description="Helical" evidence="9">
    <location>
        <begin position="49"/>
        <end position="69"/>
    </location>
</feature>
<evidence type="ECO:0000256" key="1">
    <source>
        <dbReference type="ARBA" id="ARBA00004141"/>
    </source>
</evidence>
<keyword evidence="6" id="KW-0675">Receptor</keyword>
<comment type="similarity">
    <text evidence="8">Belongs to the chemokine-like receptor (CMKLR) family.</text>
</comment>
<evidence type="ECO:0000256" key="4">
    <source>
        <dbReference type="ARBA" id="ARBA00023040"/>
    </source>
</evidence>
<dbReference type="AlphaFoldDB" id="A0A974BT71"/>
<protein>
    <recommendedName>
        <fullName evidence="10">G-protein coupled receptors family 1 profile domain-containing protein</fullName>
    </recommendedName>
</protein>
<dbReference type="OMA" id="WHMRFYS"/>
<dbReference type="GO" id="GO:0004930">
    <property type="term" value="F:G protein-coupled receptor activity"/>
    <property type="evidence" value="ECO:0007669"/>
    <property type="project" value="UniProtKB-KW"/>
</dbReference>
<proteinExistence type="inferred from homology"/>
<dbReference type="Gene3D" id="1.20.1070.10">
    <property type="entry name" value="Rhodopsin 7-helix transmembrane proteins"/>
    <property type="match status" value="2"/>
</dbReference>
<comment type="subcellular location">
    <subcellularLocation>
        <location evidence="1">Membrane</location>
        <topology evidence="1">Multi-pass membrane protein</topology>
    </subcellularLocation>
</comment>
<organism evidence="11 12">
    <name type="scientific">Xenopus laevis</name>
    <name type="common">African clawed frog</name>
    <dbReference type="NCBI Taxonomy" id="8355"/>
    <lineage>
        <taxon>Eukaryota</taxon>
        <taxon>Metazoa</taxon>
        <taxon>Chordata</taxon>
        <taxon>Craniata</taxon>
        <taxon>Vertebrata</taxon>
        <taxon>Euteleostomi</taxon>
        <taxon>Amphibia</taxon>
        <taxon>Batrachia</taxon>
        <taxon>Anura</taxon>
        <taxon>Pipoidea</taxon>
        <taxon>Pipidae</taxon>
        <taxon>Xenopodinae</taxon>
        <taxon>Xenopus</taxon>
        <taxon>Xenopus</taxon>
    </lineage>
</organism>